<accession>A0A9K3I274</accession>
<keyword evidence="2" id="KW-1185">Reference proteome</keyword>
<name>A0A9K3I274_HELAN</name>
<reference evidence="1" key="2">
    <citation type="submission" date="2020-06" db="EMBL/GenBank/DDBJ databases">
        <title>Helianthus annuus Genome sequencing and assembly Release 2.</title>
        <authorList>
            <person name="Gouzy J."/>
            <person name="Langlade N."/>
            <person name="Munos S."/>
        </authorList>
    </citation>
    <scope>NUCLEOTIDE SEQUENCE</scope>
    <source>
        <tissue evidence="1">Leaves</tissue>
    </source>
</reference>
<protein>
    <submittedName>
        <fullName evidence="1">Uncharacterized protein</fullName>
    </submittedName>
</protein>
<dbReference type="AlphaFoldDB" id="A0A9K3I274"/>
<evidence type="ECO:0000313" key="2">
    <source>
        <dbReference type="Proteomes" id="UP000215914"/>
    </source>
</evidence>
<reference evidence="1" key="1">
    <citation type="journal article" date="2017" name="Nature">
        <title>The sunflower genome provides insights into oil metabolism, flowering and Asterid evolution.</title>
        <authorList>
            <person name="Badouin H."/>
            <person name="Gouzy J."/>
            <person name="Grassa C.J."/>
            <person name="Murat F."/>
            <person name="Staton S.E."/>
            <person name="Cottret L."/>
            <person name="Lelandais-Briere C."/>
            <person name="Owens G.L."/>
            <person name="Carrere S."/>
            <person name="Mayjonade B."/>
            <person name="Legrand L."/>
            <person name="Gill N."/>
            <person name="Kane N.C."/>
            <person name="Bowers J.E."/>
            <person name="Hubner S."/>
            <person name="Bellec A."/>
            <person name="Berard A."/>
            <person name="Berges H."/>
            <person name="Blanchet N."/>
            <person name="Boniface M.C."/>
            <person name="Brunel D."/>
            <person name="Catrice O."/>
            <person name="Chaidir N."/>
            <person name="Claudel C."/>
            <person name="Donnadieu C."/>
            <person name="Faraut T."/>
            <person name="Fievet G."/>
            <person name="Helmstetter N."/>
            <person name="King M."/>
            <person name="Knapp S.J."/>
            <person name="Lai Z."/>
            <person name="Le Paslier M.C."/>
            <person name="Lippi Y."/>
            <person name="Lorenzon L."/>
            <person name="Mandel J.R."/>
            <person name="Marage G."/>
            <person name="Marchand G."/>
            <person name="Marquand E."/>
            <person name="Bret-Mestries E."/>
            <person name="Morien E."/>
            <person name="Nambeesan S."/>
            <person name="Nguyen T."/>
            <person name="Pegot-Espagnet P."/>
            <person name="Pouilly N."/>
            <person name="Raftis F."/>
            <person name="Sallet E."/>
            <person name="Schiex T."/>
            <person name="Thomas J."/>
            <person name="Vandecasteele C."/>
            <person name="Vares D."/>
            <person name="Vear F."/>
            <person name="Vautrin S."/>
            <person name="Crespi M."/>
            <person name="Mangin B."/>
            <person name="Burke J.M."/>
            <person name="Salse J."/>
            <person name="Munos S."/>
            <person name="Vincourt P."/>
            <person name="Rieseberg L.H."/>
            <person name="Langlade N.B."/>
        </authorList>
    </citation>
    <scope>NUCLEOTIDE SEQUENCE</scope>
    <source>
        <tissue evidence="1">Leaves</tissue>
    </source>
</reference>
<dbReference type="EMBL" id="MNCJ02000325">
    <property type="protein sequence ID" value="KAF5788446.1"/>
    <property type="molecule type" value="Genomic_DNA"/>
</dbReference>
<dbReference type="Gramene" id="mRNA:HanXRQr2_Chr10g0464071">
    <property type="protein sequence ID" value="CDS:HanXRQr2_Chr10g0464071.1"/>
    <property type="gene ID" value="HanXRQr2_Chr10g0464071"/>
</dbReference>
<comment type="caution">
    <text evidence="1">The sequence shown here is derived from an EMBL/GenBank/DDBJ whole genome shotgun (WGS) entry which is preliminary data.</text>
</comment>
<organism evidence="1 2">
    <name type="scientific">Helianthus annuus</name>
    <name type="common">Common sunflower</name>
    <dbReference type="NCBI Taxonomy" id="4232"/>
    <lineage>
        <taxon>Eukaryota</taxon>
        <taxon>Viridiplantae</taxon>
        <taxon>Streptophyta</taxon>
        <taxon>Embryophyta</taxon>
        <taxon>Tracheophyta</taxon>
        <taxon>Spermatophyta</taxon>
        <taxon>Magnoliopsida</taxon>
        <taxon>eudicotyledons</taxon>
        <taxon>Gunneridae</taxon>
        <taxon>Pentapetalae</taxon>
        <taxon>asterids</taxon>
        <taxon>campanulids</taxon>
        <taxon>Asterales</taxon>
        <taxon>Asteraceae</taxon>
        <taxon>Asteroideae</taxon>
        <taxon>Heliantheae alliance</taxon>
        <taxon>Heliantheae</taxon>
        <taxon>Helianthus</taxon>
    </lineage>
</organism>
<sequence>MEPLRSTGNFIATDITVREAELIVKYSDGNDSILLRKPCNRSATMKRMQTRDANARYIPIHNIGALKRSSSSDRYTNFRYPNNESVILLGIL</sequence>
<gene>
    <name evidence="1" type="ORF">HanXRQr2_Chr10g0464071</name>
</gene>
<dbReference type="Proteomes" id="UP000215914">
    <property type="component" value="Unassembled WGS sequence"/>
</dbReference>
<evidence type="ECO:0000313" key="1">
    <source>
        <dbReference type="EMBL" id="KAF5788446.1"/>
    </source>
</evidence>
<proteinExistence type="predicted"/>